<reference evidence="2" key="2">
    <citation type="submission" date="2015-01" db="EMBL/GenBank/DDBJ databases">
        <title>Evolutionary Origins and Diversification of the Mycorrhizal Mutualists.</title>
        <authorList>
            <consortium name="DOE Joint Genome Institute"/>
            <consortium name="Mycorrhizal Genomics Consortium"/>
            <person name="Kohler A."/>
            <person name="Kuo A."/>
            <person name="Nagy L.G."/>
            <person name="Floudas D."/>
            <person name="Copeland A."/>
            <person name="Barry K.W."/>
            <person name="Cichocki N."/>
            <person name="Veneault-Fourrey C."/>
            <person name="LaButti K."/>
            <person name="Lindquist E.A."/>
            <person name="Lipzen A."/>
            <person name="Lundell T."/>
            <person name="Morin E."/>
            <person name="Murat C."/>
            <person name="Riley R."/>
            <person name="Ohm R."/>
            <person name="Sun H."/>
            <person name="Tunlid A."/>
            <person name="Henrissat B."/>
            <person name="Grigoriev I.V."/>
            <person name="Hibbett D.S."/>
            <person name="Martin F."/>
        </authorList>
    </citation>
    <scope>NUCLEOTIDE SEQUENCE [LARGE SCALE GENOMIC DNA]</scope>
    <source>
        <strain evidence="2">Ve08.2h10</strain>
    </source>
</reference>
<organism evidence="1 2">
    <name type="scientific">Paxillus rubicundulus Ve08.2h10</name>
    <dbReference type="NCBI Taxonomy" id="930991"/>
    <lineage>
        <taxon>Eukaryota</taxon>
        <taxon>Fungi</taxon>
        <taxon>Dikarya</taxon>
        <taxon>Basidiomycota</taxon>
        <taxon>Agaricomycotina</taxon>
        <taxon>Agaricomycetes</taxon>
        <taxon>Agaricomycetidae</taxon>
        <taxon>Boletales</taxon>
        <taxon>Paxilineae</taxon>
        <taxon>Paxillaceae</taxon>
        <taxon>Paxillus</taxon>
    </lineage>
</organism>
<dbReference type="Proteomes" id="UP000054538">
    <property type="component" value="Unassembled WGS sequence"/>
</dbReference>
<dbReference type="EMBL" id="KN824914">
    <property type="protein sequence ID" value="KIK97922.1"/>
    <property type="molecule type" value="Genomic_DNA"/>
</dbReference>
<dbReference type="HOGENOM" id="CLU_2306979_0_0_1"/>
<evidence type="ECO:0000313" key="2">
    <source>
        <dbReference type="Proteomes" id="UP000054538"/>
    </source>
</evidence>
<proteinExistence type="predicted"/>
<accession>A0A0D0DI03</accession>
<keyword evidence="2" id="KW-1185">Reference proteome</keyword>
<sequence length="100" mass="11089">MPEVKWRGRDILQLGPVIPSLRGDVRGPGGGTLNDRGSHLLPHNVPALAKRTEVFEVVHHEATGPLKVHLKATGKLLLRPTEHDHLLNQNSVHIFLESQH</sequence>
<dbReference type="AlphaFoldDB" id="A0A0D0DI03"/>
<evidence type="ECO:0000313" key="1">
    <source>
        <dbReference type="EMBL" id="KIK97922.1"/>
    </source>
</evidence>
<dbReference type="InParanoid" id="A0A0D0DI03"/>
<name>A0A0D0DI03_9AGAM</name>
<reference evidence="1 2" key="1">
    <citation type="submission" date="2014-04" db="EMBL/GenBank/DDBJ databases">
        <authorList>
            <consortium name="DOE Joint Genome Institute"/>
            <person name="Kuo A."/>
            <person name="Kohler A."/>
            <person name="Jargeat P."/>
            <person name="Nagy L.G."/>
            <person name="Floudas D."/>
            <person name="Copeland A."/>
            <person name="Barry K.W."/>
            <person name="Cichocki N."/>
            <person name="Veneault-Fourrey C."/>
            <person name="LaButti K."/>
            <person name="Lindquist E.A."/>
            <person name="Lipzen A."/>
            <person name="Lundell T."/>
            <person name="Morin E."/>
            <person name="Murat C."/>
            <person name="Sun H."/>
            <person name="Tunlid A."/>
            <person name="Henrissat B."/>
            <person name="Grigoriev I.V."/>
            <person name="Hibbett D.S."/>
            <person name="Martin F."/>
            <person name="Nordberg H.P."/>
            <person name="Cantor M.N."/>
            <person name="Hua S.X."/>
        </authorList>
    </citation>
    <scope>NUCLEOTIDE SEQUENCE [LARGE SCALE GENOMIC DNA]</scope>
    <source>
        <strain evidence="1 2">Ve08.2h10</strain>
    </source>
</reference>
<protein>
    <submittedName>
        <fullName evidence="1">Uncharacterized protein</fullName>
    </submittedName>
</protein>
<gene>
    <name evidence="1" type="ORF">PAXRUDRAFT_824423</name>
</gene>